<feature type="compositionally biased region" description="Basic residues" evidence="1">
    <location>
        <begin position="61"/>
        <end position="70"/>
    </location>
</feature>
<keyword evidence="2" id="KW-0812">Transmembrane</keyword>
<name>A0A9P4IFS7_9PEZI</name>
<dbReference type="AlphaFoldDB" id="A0A9P4IFS7"/>
<feature type="transmembrane region" description="Helical" evidence="2">
    <location>
        <begin position="108"/>
        <end position="129"/>
    </location>
</feature>
<protein>
    <submittedName>
        <fullName evidence="3">Uncharacterized protein</fullName>
    </submittedName>
</protein>
<comment type="caution">
    <text evidence="3">The sequence shown here is derived from an EMBL/GenBank/DDBJ whole genome shotgun (WGS) entry which is preliminary data.</text>
</comment>
<evidence type="ECO:0000313" key="3">
    <source>
        <dbReference type="EMBL" id="KAF2098842.1"/>
    </source>
</evidence>
<feature type="compositionally biased region" description="Low complexity" evidence="1">
    <location>
        <begin position="1"/>
        <end position="14"/>
    </location>
</feature>
<gene>
    <name evidence="3" type="ORF">NA57DRAFT_56480</name>
</gene>
<proteinExistence type="predicted"/>
<feature type="region of interest" description="Disordered" evidence="1">
    <location>
        <begin position="1"/>
        <end position="21"/>
    </location>
</feature>
<feature type="region of interest" description="Disordered" evidence="1">
    <location>
        <begin position="38"/>
        <end position="80"/>
    </location>
</feature>
<dbReference type="EMBL" id="ML978126">
    <property type="protein sequence ID" value="KAF2098842.1"/>
    <property type="molecule type" value="Genomic_DNA"/>
</dbReference>
<evidence type="ECO:0000256" key="2">
    <source>
        <dbReference type="SAM" id="Phobius"/>
    </source>
</evidence>
<keyword evidence="2" id="KW-0472">Membrane</keyword>
<evidence type="ECO:0000313" key="4">
    <source>
        <dbReference type="Proteomes" id="UP000799772"/>
    </source>
</evidence>
<keyword evidence="4" id="KW-1185">Reference proteome</keyword>
<dbReference type="Proteomes" id="UP000799772">
    <property type="component" value="Unassembled WGS sequence"/>
</dbReference>
<reference evidence="3" key="1">
    <citation type="journal article" date="2020" name="Stud. Mycol.">
        <title>101 Dothideomycetes genomes: a test case for predicting lifestyles and emergence of pathogens.</title>
        <authorList>
            <person name="Haridas S."/>
            <person name="Albert R."/>
            <person name="Binder M."/>
            <person name="Bloem J."/>
            <person name="Labutti K."/>
            <person name="Salamov A."/>
            <person name="Andreopoulos B."/>
            <person name="Baker S."/>
            <person name="Barry K."/>
            <person name="Bills G."/>
            <person name="Bluhm B."/>
            <person name="Cannon C."/>
            <person name="Castanera R."/>
            <person name="Culley D."/>
            <person name="Daum C."/>
            <person name="Ezra D."/>
            <person name="Gonzalez J."/>
            <person name="Henrissat B."/>
            <person name="Kuo A."/>
            <person name="Liang C."/>
            <person name="Lipzen A."/>
            <person name="Lutzoni F."/>
            <person name="Magnuson J."/>
            <person name="Mondo S."/>
            <person name="Nolan M."/>
            <person name="Ohm R."/>
            <person name="Pangilinan J."/>
            <person name="Park H.-J."/>
            <person name="Ramirez L."/>
            <person name="Alfaro M."/>
            <person name="Sun H."/>
            <person name="Tritt A."/>
            <person name="Yoshinaga Y."/>
            <person name="Zwiers L.-H."/>
            <person name="Turgeon B."/>
            <person name="Goodwin S."/>
            <person name="Spatafora J."/>
            <person name="Crous P."/>
            <person name="Grigoriev I."/>
        </authorList>
    </citation>
    <scope>NUCLEOTIDE SEQUENCE</scope>
    <source>
        <strain evidence="3">CBS 133067</strain>
    </source>
</reference>
<feature type="compositionally biased region" description="Basic and acidic residues" evidence="1">
    <location>
        <begin position="38"/>
        <end position="60"/>
    </location>
</feature>
<keyword evidence="2" id="KW-1133">Transmembrane helix</keyword>
<organism evidence="3 4">
    <name type="scientific">Rhizodiscina lignyota</name>
    <dbReference type="NCBI Taxonomy" id="1504668"/>
    <lineage>
        <taxon>Eukaryota</taxon>
        <taxon>Fungi</taxon>
        <taxon>Dikarya</taxon>
        <taxon>Ascomycota</taxon>
        <taxon>Pezizomycotina</taxon>
        <taxon>Dothideomycetes</taxon>
        <taxon>Pleosporomycetidae</taxon>
        <taxon>Aulographales</taxon>
        <taxon>Rhizodiscinaceae</taxon>
        <taxon>Rhizodiscina</taxon>
    </lineage>
</organism>
<evidence type="ECO:0000256" key="1">
    <source>
        <dbReference type="SAM" id="MobiDB-lite"/>
    </source>
</evidence>
<sequence length="154" mass="17571">MATDHGGGHTAAADVSTSSHSDSYGAFDYSHSYSHFDHGHQDHSHHGHDHENHGHHDQDNHHHHHHHHHHDPNYPYPPGYPVSGLHRDYGTMPNSYRRQSGSGSHMENFARAVFATCIVLFFLYIFIFFPRPSRPVNGWPGPRGNVYDSAWRTD</sequence>
<accession>A0A9P4IFS7</accession>